<dbReference type="EMBL" id="ATBP01000526">
    <property type="protein sequence ID" value="ETR69934.1"/>
    <property type="molecule type" value="Genomic_DNA"/>
</dbReference>
<dbReference type="CDD" id="cd00063">
    <property type="entry name" value="FN3"/>
    <property type="match status" value="1"/>
</dbReference>
<evidence type="ECO:0008006" key="3">
    <source>
        <dbReference type="Google" id="ProtNLM"/>
    </source>
</evidence>
<evidence type="ECO:0000313" key="2">
    <source>
        <dbReference type="Proteomes" id="UP000189670"/>
    </source>
</evidence>
<evidence type="ECO:0000313" key="1">
    <source>
        <dbReference type="EMBL" id="ETR69934.1"/>
    </source>
</evidence>
<dbReference type="InterPro" id="IPR011050">
    <property type="entry name" value="Pectin_lyase_fold/virulence"/>
</dbReference>
<protein>
    <recommendedName>
        <fullName evidence="3">Fibronectin type-III domain-containing protein</fullName>
    </recommendedName>
</protein>
<dbReference type="InterPro" id="IPR036116">
    <property type="entry name" value="FN3_sf"/>
</dbReference>
<dbReference type="SMART" id="SM00710">
    <property type="entry name" value="PbH1"/>
    <property type="match status" value="6"/>
</dbReference>
<dbReference type="AlphaFoldDB" id="A0A1V1P558"/>
<name>A0A1V1P558_9BACT</name>
<dbReference type="InterPro" id="IPR013783">
    <property type="entry name" value="Ig-like_fold"/>
</dbReference>
<gene>
    <name evidence="1" type="ORF">OMM_03603</name>
</gene>
<dbReference type="Proteomes" id="UP000189670">
    <property type="component" value="Unassembled WGS sequence"/>
</dbReference>
<reference evidence="2" key="1">
    <citation type="submission" date="2012-11" db="EMBL/GenBank/DDBJ databases">
        <authorList>
            <person name="Lucero-Rivera Y.E."/>
            <person name="Tovar-Ramirez D."/>
        </authorList>
    </citation>
    <scope>NUCLEOTIDE SEQUENCE [LARGE SCALE GENOMIC DNA]</scope>
    <source>
        <strain evidence="2">Araruama</strain>
    </source>
</reference>
<dbReference type="SUPFAM" id="SSF49265">
    <property type="entry name" value="Fibronectin type III"/>
    <property type="match status" value="1"/>
</dbReference>
<dbReference type="InterPro" id="IPR006626">
    <property type="entry name" value="PbH1"/>
</dbReference>
<organism evidence="1 2">
    <name type="scientific">Candidatus Magnetoglobus multicellularis str. Araruama</name>
    <dbReference type="NCBI Taxonomy" id="890399"/>
    <lineage>
        <taxon>Bacteria</taxon>
        <taxon>Pseudomonadati</taxon>
        <taxon>Thermodesulfobacteriota</taxon>
        <taxon>Desulfobacteria</taxon>
        <taxon>Desulfobacterales</taxon>
        <taxon>Desulfobacteraceae</taxon>
        <taxon>Candidatus Magnetoglobus</taxon>
    </lineage>
</organism>
<dbReference type="SUPFAM" id="SSF51126">
    <property type="entry name" value="Pectin lyase-like"/>
    <property type="match status" value="2"/>
</dbReference>
<dbReference type="InterPro" id="IPR012334">
    <property type="entry name" value="Pectin_lyas_fold"/>
</dbReference>
<dbReference type="InterPro" id="IPR003961">
    <property type="entry name" value="FN3_dom"/>
</dbReference>
<comment type="caution">
    <text evidence="1">The sequence shown here is derived from an EMBL/GenBank/DDBJ whole genome shotgun (WGS) entry which is preliminary data.</text>
</comment>
<accession>A0A1V1P558</accession>
<sequence length="880" mass="96958">MVNKIYRSVGPNNTEAIASGMNNPFNIENGIATFNLPLPDIIGVGDAIQYDSNEDDVPDTIAFIQERVSATQYVLQLADHSPAISVSNDINWSIYRAYTSLYNAEEGIENESIHPDLRNFDTWTDGNDLVANNVQWHIACYADADDTSFVTISGWITDETHFIRIFTPVDASEVGQSQRHTGAVDSDGYQLFPTSPGAPYSFIQIEEPYTVIDGLKIKAFENIRYSAAIDLKKANASKIMNNLIYNWGNKNAYSAIKCRGGNETAEGAYIVNNIVIGSGVFQNRTYYGIRALSYYDDIHVLNNTVYNIQSENGGGIAMGGDSDYHRRGFLVNNISWNNTLDFVVTDYIRQSESNFSKDDSAPGVNAIWGDSQAKTVDFVSTNPGGEDLHIRVTSDAIDAGSDLNPSVKSDIDGEIRNTFDMGADEYTSHQSDLVSPTAPANIFAKPLPTFEVELSWQSSEDNVGVVGYEIFRDGVAIGTSNTSAFLDTGLADGTFQYEVRAFDHEGNLSEFSNTIETDFNGPFATPIYRSVGYGSISPLAQGTSNYLRLSDSLATFASPLQENIGVGDVIQYDSDSDGIIDAIAFIHARISASQYMVKTADASTPVPVYNNLRWSIYRAYTSLRNAEAGLENEGIDVNVRNFDPWDVYGGKDLISAEEFYNFACYADDTDRSYVTIDGWITGEHNYVRIFSPSLPSEVGISQRHDGTIDGTGYELCPDSPGVPYSFIQIEDPYTVIEGIKIKAENNIRYSAAIYLKKANGSMIENNLIYHWGDRTAYSAIKCHGGNETAEGAYIQNNIIYGNSETQTRTYYGIKAKSYYDDVYVLNNSVYNILSAGGGIAMGGDSDYHRRGYLIGNLCNGNSENFVLTAFIKEVRDNISR</sequence>
<dbReference type="Gene3D" id="2.160.20.10">
    <property type="entry name" value="Single-stranded right-handed beta-helix, Pectin lyase-like"/>
    <property type="match status" value="1"/>
</dbReference>
<proteinExistence type="predicted"/>
<dbReference type="Gene3D" id="2.60.40.10">
    <property type="entry name" value="Immunoglobulins"/>
    <property type="match status" value="1"/>
</dbReference>